<organism evidence="1 2">
    <name type="scientific">Romanomermis culicivorax</name>
    <name type="common">Nematode worm</name>
    <dbReference type="NCBI Taxonomy" id="13658"/>
    <lineage>
        <taxon>Eukaryota</taxon>
        <taxon>Metazoa</taxon>
        <taxon>Ecdysozoa</taxon>
        <taxon>Nematoda</taxon>
        <taxon>Enoplea</taxon>
        <taxon>Dorylaimia</taxon>
        <taxon>Mermithida</taxon>
        <taxon>Mermithoidea</taxon>
        <taxon>Mermithidae</taxon>
        <taxon>Romanomermis</taxon>
    </lineage>
</organism>
<name>A0A915JD35_ROMCU</name>
<keyword evidence="1" id="KW-1185">Reference proteome</keyword>
<sequence>MLNKLLTNCVNSSATLFKALKSKLDDIFFEESSKNVSFFGESGLINNVEGDVRSASLLRPLTLIGEVTIGEAIFFGLGGTGGAPAAVFGLEESGVLGIEFRVVWRLRRSKSSNIALAEVNFDLLSKKFKSAPTSSVKSNEDVMIDWLQVVSTVRPRLSVDLLLKMHDVDDIFRRNLEASDDVTTLFWTNLPTKISLLRPLLFFSRPLSSKRVANLWTTLIVVSLPFLLSEKSEAGE</sequence>
<accession>A0A915JD35</accession>
<reference evidence="2" key="1">
    <citation type="submission" date="2022-11" db="UniProtKB">
        <authorList>
            <consortium name="WormBaseParasite"/>
        </authorList>
    </citation>
    <scope>IDENTIFICATION</scope>
</reference>
<dbReference type="Proteomes" id="UP000887565">
    <property type="component" value="Unplaced"/>
</dbReference>
<proteinExistence type="predicted"/>
<dbReference type="WBParaSite" id="nRc.2.0.1.t23531-RA">
    <property type="protein sequence ID" value="nRc.2.0.1.t23531-RA"/>
    <property type="gene ID" value="nRc.2.0.1.g23531"/>
</dbReference>
<evidence type="ECO:0000313" key="1">
    <source>
        <dbReference type="Proteomes" id="UP000887565"/>
    </source>
</evidence>
<evidence type="ECO:0000313" key="2">
    <source>
        <dbReference type="WBParaSite" id="nRc.2.0.1.t23531-RA"/>
    </source>
</evidence>
<protein>
    <submittedName>
        <fullName evidence="2">Uncharacterized protein</fullName>
    </submittedName>
</protein>
<dbReference type="AlphaFoldDB" id="A0A915JD35"/>